<dbReference type="PANTHER" id="PTHR40469:SF2">
    <property type="entry name" value="GALACTOSE-BINDING DOMAIN-LIKE SUPERFAMILY PROTEIN"/>
    <property type="match status" value="1"/>
</dbReference>
<feature type="region of interest" description="Disordered" evidence="1">
    <location>
        <begin position="208"/>
        <end position="231"/>
    </location>
</feature>
<keyword evidence="2" id="KW-0732">Signal</keyword>
<keyword evidence="4" id="KW-0808">Transferase</keyword>
<proteinExistence type="predicted"/>
<dbReference type="Proteomes" id="UP000245884">
    <property type="component" value="Unassembled WGS sequence"/>
</dbReference>
<dbReference type="Gene3D" id="3.40.50.880">
    <property type="match status" value="1"/>
</dbReference>
<organism evidence="4 5">
    <name type="scientific">Jaminaea rosea</name>
    <dbReference type="NCBI Taxonomy" id="1569628"/>
    <lineage>
        <taxon>Eukaryota</taxon>
        <taxon>Fungi</taxon>
        <taxon>Dikarya</taxon>
        <taxon>Basidiomycota</taxon>
        <taxon>Ustilaginomycotina</taxon>
        <taxon>Exobasidiomycetes</taxon>
        <taxon>Microstromatales</taxon>
        <taxon>Microstromatales incertae sedis</taxon>
        <taxon>Jaminaea</taxon>
    </lineage>
</organism>
<dbReference type="AlphaFoldDB" id="A0A316URC4"/>
<feature type="chain" id="PRO_5016278102" evidence="2">
    <location>
        <begin position="21"/>
        <end position="355"/>
    </location>
</feature>
<dbReference type="GO" id="GO:0016740">
    <property type="term" value="F:transferase activity"/>
    <property type="evidence" value="ECO:0007669"/>
    <property type="project" value="UniProtKB-KW"/>
</dbReference>
<feature type="compositionally biased region" description="Low complexity" evidence="1">
    <location>
        <begin position="306"/>
        <end position="331"/>
    </location>
</feature>
<dbReference type="SUPFAM" id="SSF52317">
    <property type="entry name" value="Class I glutamine amidotransferase-like"/>
    <property type="match status" value="1"/>
</dbReference>
<dbReference type="RefSeq" id="XP_025362136.1">
    <property type="nucleotide sequence ID" value="XM_025503779.1"/>
</dbReference>
<protein>
    <submittedName>
        <fullName evidence="4">Class I glutamine amidotransferase-like protein</fullName>
    </submittedName>
</protein>
<feature type="signal peptide" evidence="2">
    <location>
        <begin position="1"/>
        <end position="20"/>
    </location>
</feature>
<dbReference type="GeneID" id="37025602"/>
<keyword evidence="5" id="KW-1185">Reference proteome</keyword>
<reference evidence="4 5" key="1">
    <citation type="journal article" date="2018" name="Mol. Biol. Evol.">
        <title>Broad Genomic Sampling Reveals a Smut Pathogenic Ancestry of the Fungal Clade Ustilaginomycotina.</title>
        <authorList>
            <person name="Kijpornyongpan T."/>
            <person name="Mondo S.J."/>
            <person name="Barry K."/>
            <person name="Sandor L."/>
            <person name="Lee J."/>
            <person name="Lipzen A."/>
            <person name="Pangilinan J."/>
            <person name="LaButti K."/>
            <person name="Hainaut M."/>
            <person name="Henrissat B."/>
            <person name="Grigoriev I.V."/>
            <person name="Spatafora J.W."/>
            <person name="Aime M.C."/>
        </authorList>
    </citation>
    <scope>NUCLEOTIDE SEQUENCE [LARGE SCALE GENOMIC DNA]</scope>
    <source>
        <strain evidence="4 5">MCA 5214</strain>
    </source>
</reference>
<dbReference type="InterPro" id="IPR029062">
    <property type="entry name" value="Class_I_gatase-like"/>
</dbReference>
<evidence type="ECO:0000256" key="1">
    <source>
        <dbReference type="SAM" id="MobiDB-lite"/>
    </source>
</evidence>
<dbReference type="InterPro" id="IPR029010">
    <property type="entry name" value="ThuA-like"/>
</dbReference>
<dbReference type="OrthoDB" id="3482285at2759"/>
<evidence type="ECO:0000313" key="4">
    <source>
        <dbReference type="EMBL" id="PWN27524.1"/>
    </source>
</evidence>
<name>A0A316URC4_9BASI</name>
<gene>
    <name evidence="4" type="ORF">BDZ90DRAFT_181343</name>
</gene>
<dbReference type="PANTHER" id="PTHR40469">
    <property type="entry name" value="SECRETED GLYCOSYL HYDROLASE"/>
    <property type="match status" value="1"/>
</dbReference>
<dbReference type="Pfam" id="PF06283">
    <property type="entry name" value="ThuA"/>
    <property type="match status" value="1"/>
</dbReference>
<evidence type="ECO:0000259" key="3">
    <source>
        <dbReference type="Pfam" id="PF06283"/>
    </source>
</evidence>
<evidence type="ECO:0000256" key="2">
    <source>
        <dbReference type="SAM" id="SignalP"/>
    </source>
</evidence>
<feature type="domain" description="ThuA-like" evidence="3">
    <location>
        <begin position="28"/>
        <end position="288"/>
    </location>
</feature>
<dbReference type="EMBL" id="KZ819668">
    <property type="protein sequence ID" value="PWN27524.1"/>
    <property type="molecule type" value="Genomic_DNA"/>
</dbReference>
<accession>A0A316URC4</accession>
<evidence type="ECO:0000313" key="5">
    <source>
        <dbReference type="Proteomes" id="UP000245884"/>
    </source>
</evidence>
<feature type="region of interest" description="Disordered" evidence="1">
    <location>
        <begin position="299"/>
        <end position="331"/>
    </location>
</feature>
<sequence length="355" mass="36983">MYALPSLFLSISLIACVAFAQDPSWPTILLFTHTAGYRHEAIPTAISTITSLGNGSLVLSDDNVDSTIKSGRWNTNNSEDATLFNDVASLKQYDAIVFAFTTDVDPPGVGSLLNDDQTANLLEYIEQGGSFAGIHSATNCLYSYPAYGRLVGAFFTYHAQSQRVTLKPTTRDHPSTSKLPDTLTISEEMYHLRTDPRKLPSPATALLTNASAYPDPGGQRGEGNPQPLAWYRSGSLLTSGASALGGDLDGQTQCTGGGGKTFVTTLGHEIATWNNAAFQGHIQGGIGWLLSVSANDGTAVSTNGGSSSSSSSSPSQSSTSSDETRSSPSSASHLGASVAVLTAALGALFACTLAL</sequence>
<keyword evidence="4" id="KW-0315">Glutamine amidotransferase</keyword>